<evidence type="ECO:0000313" key="7">
    <source>
        <dbReference type="Proteomes" id="UP000004478"/>
    </source>
</evidence>
<dbReference type="InterPro" id="IPR013785">
    <property type="entry name" value="Aldolase_TIM"/>
</dbReference>
<comment type="similarity">
    <text evidence="3">Belongs to the DapA family.</text>
</comment>
<feature type="binding site" evidence="5">
    <location>
        <position position="53"/>
    </location>
    <ligand>
        <name>pyruvate</name>
        <dbReference type="ChEBI" id="CHEBI:15361"/>
    </ligand>
</feature>
<evidence type="ECO:0000256" key="3">
    <source>
        <dbReference type="PIRNR" id="PIRNR001365"/>
    </source>
</evidence>
<evidence type="ECO:0000256" key="2">
    <source>
        <dbReference type="ARBA" id="ARBA00023270"/>
    </source>
</evidence>
<protein>
    <submittedName>
        <fullName evidence="6">Putative 2-keto-3-deoxy-galactonate aldolase YagE</fullName>
        <ecNumber evidence="6">4.1.2.-</ecNumber>
    </submittedName>
</protein>
<dbReference type="InterPro" id="IPR020625">
    <property type="entry name" value="Schiff_base-form_aldolases_AS"/>
</dbReference>
<dbReference type="PROSITE" id="PS00666">
    <property type="entry name" value="DHDPS_2"/>
    <property type="match status" value="1"/>
</dbReference>
<organism evidence="6 7">
    <name type="scientific">Cecembia lonarensis (strain CCUG 58316 / KCTC 22772 / LW9)</name>
    <dbReference type="NCBI Taxonomy" id="1225176"/>
    <lineage>
        <taxon>Bacteria</taxon>
        <taxon>Pseudomonadati</taxon>
        <taxon>Bacteroidota</taxon>
        <taxon>Cytophagia</taxon>
        <taxon>Cytophagales</taxon>
        <taxon>Cyclobacteriaceae</taxon>
        <taxon>Cecembia</taxon>
    </lineage>
</organism>
<dbReference type="CDD" id="cd00408">
    <property type="entry name" value="DHDPS-like"/>
    <property type="match status" value="1"/>
</dbReference>
<keyword evidence="1 3" id="KW-0456">Lyase</keyword>
<keyword evidence="2" id="KW-0704">Schiff base</keyword>
<dbReference type="OrthoDB" id="9782828at2"/>
<dbReference type="AlphaFoldDB" id="K1KZ96"/>
<dbReference type="InterPro" id="IPR002220">
    <property type="entry name" value="DapA-like"/>
</dbReference>
<dbReference type="GO" id="GO:0019262">
    <property type="term" value="P:N-acetylneuraminate catabolic process"/>
    <property type="evidence" value="ECO:0007669"/>
    <property type="project" value="TreeGrafter"/>
</dbReference>
<accession>K1KZ96</accession>
<comment type="caution">
    <text evidence="6">The sequence shown here is derived from an EMBL/GenBank/DDBJ whole genome shotgun (WGS) entry which is preliminary data.</text>
</comment>
<evidence type="ECO:0000256" key="1">
    <source>
        <dbReference type="ARBA" id="ARBA00023239"/>
    </source>
</evidence>
<feature type="active site" description="Schiff-base intermediate with substrate" evidence="4">
    <location>
        <position position="169"/>
    </location>
</feature>
<feature type="active site" description="Proton donor/acceptor" evidence="4">
    <location>
        <position position="141"/>
    </location>
</feature>
<name>K1KZ96_CECL9</name>
<keyword evidence="7" id="KW-1185">Reference proteome</keyword>
<dbReference type="SUPFAM" id="SSF51569">
    <property type="entry name" value="Aldolase"/>
    <property type="match status" value="1"/>
</dbReference>
<evidence type="ECO:0000313" key="6">
    <source>
        <dbReference type="EMBL" id="EKB47796.1"/>
    </source>
</evidence>
<gene>
    <name evidence="6" type="primary">yagE</name>
    <name evidence="6" type="ORF">B879_03594</name>
</gene>
<dbReference type="PANTHER" id="PTHR42849:SF1">
    <property type="entry name" value="N-ACETYLNEURAMINATE LYASE"/>
    <property type="match status" value="1"/>
</dbReference>
<evidence type="ECO:0000256" key="4">
    <source>
        <dbReference type="PIRSR" id="PIRSR001365-1"/>
    </source>
</evidence>
<reference evidence="6 7" key="1">
    <citation type="journal article" date="2012" name="J. Bacteriol.">
        <title>Draft Genome Sequence of Cecembia lonarensis Strain LW9T, Isolated from Lonar Lake, a Haloalkaline Lake in India.</title>
        <authorList>
            <person name="Shivaji S."/>
            <person name="Ara S."/>
            <person name="Singh A."/>
            <person name="Pinnaka A.K."/>
        </authorList>
    </citation>
    <scope>NUCLEOTIDE SEQUENCE [LARGE SCALE GENOMIC DNA]</scope>
    <source>
        <strain evidence="6 7">LW9</strain>
    </source>
</reference>
<dbReference type="Proteomes" id="UP000004478">
    <property type="component" value="Unassembled WGS sequence"/>
</dbReference>
<dbReference type="PRINTS" id="PR00146">
    <property type="entry name" value="DHPICSNTHASE"/>
</dbReference>
<feature type="binding site" evidence="5">
    <location>
        <position position="213"/>
    </location>
    <ligand>
        <name>pyruvate</name>
        <dbReference type="ChEBI" id="CHEBI:15361"/>
    </ligand>
</feature>
<dbReference type="GO" id="GO:0008747">
    <property type="term" value="F:N-acetylneuraminate lyase activity"/>
    <property type="evidence" value="ECO:0007669"/>
    <property type="project" value="TreeGrafter"/>
</dbReference>
<proteinExistence type="inferred from homology"/>
<dbReference type="Pfam" id="PF00701">
    <property type="entry name" value="DHDPS"/>
    <property type="match status" value="1"/>
</dbReference>
<evidence type="ECO:0000256" key="5">
    <source>
        <dbReference type="PIRSR" id="PIRSR001365-2"/>
    </source>
</evidence>
<dbReference type="PANTHER" id="PTHR42849">
    <property type="entry name" value="N-ACETYLNEURAMINATE LYASE"/>
    <property type="match status" value="1"/>
</dbReference>
<dbReference type="GO" id="GO:0005829">
    <property type="term" value="C:cytosol"/>
    <property type="evidence" value="ECO:0007669"/>
    <property type="project" value="TreeGrafter"/>
</dbReference>
<dbReference type="PIRSF" id="PIRSF001365">
    <property type="entry name" value="DHDPS"/>
    <property type="match status" value="1"/>
</dbReference>
<sequence length="310" mass="34004">MIPINLLPKIEGIVVPTVTPLLENGQLDVKGAETLIRHLLRGGVHSLFILGSTGETPSLSVSLRKDLIKAVCRSTNQEKPLLVGISDTCLDVSLELAQVAQTEGAAAVVALTPFFFHLDQEDLYQYYMHLADQCALPLILYNFPHMTKCHLEVDTVRALSKHPRIIGIKDSSGNGVYLEKLLEIKAEKPDFYILTGPEEMLAQTVLAGADGGVSGGANLFPQLYVRLFEAAKAKDWKTMQQIQPIVLEISKRIYGKGGKSYSYFQGLKVAMEKLGICGSHLASPLLRIQPALETDIQSAILEIKEKVNQL</sequence>
<dbReference type="Gene3D" id="3.20.20.70">
    <property type="entry name" value="Aldolase class I"/>
    <property type="match status" value="1"/>
</dbReference>
<dbReference type="RefSeq" id="WP_009186610.1">
    <property type="nucleotide sequence ID" value="NZ_AMGM01000090.1"/>
</dbReference>
<dbReference type="EC" id="4.1.2.-" evidence="6"/>
<dbReference type="EMBL" id="AMGM01000090">
    <property type="protein sequence ID" value="EKB47796.1"/>
    <property type="molecule type" value="Genomic_DNA"/>
</dbReference>
<dbReference type="SMART" id="SM01130">
    <property type="entry name" value="DHDPS"/>
    <property type="match status" value="1"/>
</dbReference>